<dbReference type="PANTHER" id="PTHR36837:SF5">
    <property type="entry name" value="POLY-3-HYDROXYBUTYRATE SYNTHASE"/>
    <property type="match status" value="1"/>
</dbReference>
<evidence type="ECO:0000313" key="5">
    <source>
        <dbReference type="EMBL" id="MEJ8845234.1"/>
    </source>
</evidence>
<protein>
    <submittedName>
        <fullName evidence="5">Alpha/beta fold hydrolase</fullName>
    </submittedName>
</protein>
<accession>A0ABU8WCZ8</accession>
<evidence type="ECO:0000259" key="4">
    <source>
        <dbReference type="Pfam" id="PF07167"/>
    </source>
</evidence>
<feature type="region of interest" description="Disordered" evidence="3">
    <location>
        <begin position="632"/>
        <end position="653"/>
    </location>
</feature>
<comment type="caution">
    <text evidence="5">The sequence shown here is derived from an EMBL/GenBank/DDBJ whole genome shotgun (WGS) entry which is preliminary data.</text>
</comment>
<sequence length="653" mass="70154">MIDQAESKALNAAQSAENSMSEETTPKKQAAATKRAKAAATAPVKKAAARKTAPAKPAGKAVAKAVKKAPVAGKSATPKLATKAKAAVTSEGSDTAGLVKGLADDAASNTLAVNPLMGLRFEDLGEGVKAFFDSAVKQPMKAVQHWSTYALELSKVLTGDATEPYPKDKRFTDPAWRNSAVLKRLLQAHAATGSVINNYLDSVNLDPRAKARAQLVASIYIDAIAPSNTLINPAALKKAKETRGQSLVKGMKNLVGDMRNNGGLPSSVDKSKFELGKNLCLTPGQVVFKSDVLELIQYKPQTAEVFQRPLVICPPQVNKFYAMDLSPEKSLVKFVVEQGVQVFCVSWFNPGEKQRDWNMSSYVKALDEAVDVAREITGSPDITLWGACSGGMTAASYVGWLAATGQDKVHNVVSPVCTLDPENVSDTSMGLFITPESIAAIKASTKARGYVDGEALARVFAWLRPNDLIWNYWVNNYLLGNDPPAFDILYWNADTTRLPAGFHADLLDIMQDSPFINAGKFKVLGESIDMKKVKVDAYIVAGITDHITPWKSCYPTARIYGDKSTFTLVNAGHLQSLLNPPGAAKSFFLTGQVGGPDPEAWSAGASRIDGSWWPHWMSWMHARSGDKVPAPAKLGSAKNKPGVAAPGEYVMQK</sequence>
<feature type="compositionally biased region" description="Low complexity" evidence="3">
    <location>
        <begin position="27"/>
        <end position="61"/>
    </location>
</feature>
<dbReference type="Gene3D" id="3.40.50.1820">
    <property type="entry name" value="alpha/beta hydrolase"/>
    <property type="match status" value="1"/>
</dbReference>
<evidence type="ECO:0000256" key="2">
    <source>
        <dbReference type="ARBA" id="ARBA00023315"/>
    </source>
</evidence>
<dbReference type="InterPro" id="IPR051321">
    <property type="entry name" value="PHA/PHB_synthase"/>
</dbReference>
<keyword evidence="2" id="KW-0012">Acyltransferase</keyword>
<dbReference type="Proteomes" id="UP001385892">
    <property type="component" value="Unassembled WGS sequence"/>
</dbReference>
<feature type="compositionally biased region" description="Polar residues" evidence="3">
    <location>
        <begin position="12"/>
        <end position="23"/>
    </location>
</feature>
<dbReference type="PANTHER" id="PTHR36837">
    <property type="entry name" value="POLY(3-HYDROXYALKANOATE) POLYMERASE SUBUNIT PHAC"/>
    <property type="match status" value="1"/>
</dbReference>
<dbReference type="InterPro" id="IPR010941">
    <property type="entry name" value="PhaC_N"/>
</dbReference>
<keyword evidence="5" id="KW-0378">Hydrolase</keyword>
<organism evidence="5 6">
    <name type="scientific">Variovorax rhizosphaerae</name>
    <dbReference type="NCBI Taxonomy" id="1836200"/>
    <lineage>
        <taxon>Bacteria</taxon>
        <taxon>Pseudomonadati</taxon>
        <taxon>Pseudomonadota</taxon>
        <taxon>Betaproteobacteria</taxon>
        <taxon>Burkholderiales</taxon>
        <taxon>Comamonadaceae</taxon>
        <taxon>Variovorax</taxon>
    </lineage>
</organism>
<feature type="domain" description="Poly-beta-hydroxybutyrate polymerase N-terminal" evidence="4">
    <location>
        <begin position="167"/>
        <end position="335"/>
    </location>
</feature>
<reference evidence="5 6" key="1">
    <citation type="submission" date="2024-03" db="EMBL/GenBank/DDBJ databases">
        <title>Novel species of the genus Variovorax.</title>
        <authorList>
            <person name="Liu Q."/>
            <person name="Xin Y.-H."/>
        </authorList>
    </citation>
    <scope>NUCLEOTIDE SEQUENCE [LARGE SCALE GENOMIC DNA]</scope>
    <source>
        <strain evidence="5 6">KACC 18900</strain>
    </source>
</reference>
<dbReference type="SUPFAM" id="SSF53474">
    <property type="entry name" value="alpha/beta-Hydrolases"/>
    <property type="match status" value="1"/>
</dbReference>
<dbReference type="RefSeq" id="WP_340340414.1">
    <property type="nucleotide sequence ID" value="NZ_JBBKZT010000001.1"/>
</dbReference>
<keyword evidence="1" id="KW-0808">Transferase</keyword>
<name>A0ABU8WCZ8_9BURK</name>
<proteinExistence type="predicted"/>
<feature type="region of interest" description="Disordered" evidence="3">
    <location>
        <begin position="1"/>
        <end position="61"/>
    </location>
</feature>
<evidence type="ECO:0000313" key="6">
    <source>
        <dbReference type="Proteomes" id="UP001385892"/>
    </source>
</evidence>
<keyword evidence="6" id="KW-1185">Reference proteome</keyword>
<dbReference type="GO" id="GO:0016787">
    <property type="term" value="F:hydrolase activity"/>
    <property type="evidence" value="ECO:0007669"/>
    <property type="project" value="UniProtKB-KW"/>
</dbReference>
<evidence type="ECO:0000256" key="3">
    <source>
        <dbReference type="SAM" id="MobiDB-lite"/>
    </source>
</evidence>
<dbReference type="Pfam" id="PF07167">
    <property type="entry name" value="PhaC_N"/>
    <property type="match status" value="1"/>
</dbReference>
<dbReference type="InterPro" id="IPR029058">
    <property type="entry name" value="AB_hydrolase_fold"/>
</dbReference>
<gene>
    <name evidence="5" type="ORF">WKW82_01130</name>
</gene>
<dbReference type="EMBL" id="JBBKZT010000001">
    <property type="protein sequence ID" value="MEJ8845234.1"/>
    <property type="molecule type" value="Genomic_DNA"/>
</dbReference>
<evidence type="ECO:0000256" key="1">
    <source>
        <dbReference type="ARBA" id="ARBA00022679"/>
    </source>
</evidence>